<keyword evidence="2" id="KW-1185">Reference proteome</keyword>
<dbReference type="EMBL" id="JAULUE010002064">
    <property type="protein sequence ID" value="KAK5880559.1"/>
    <property type="molecule type" value="Genomic_DNA"/>
</dbReference>
<gene>
    <name evidence="1" type="ORF">CesoFtcFv8_023573</name>
</gene>
<organism evidence="1 2">
    <name type="scientific">Champsocephalus esox</name>
    <name type="common">pike icefish</name>
    <dbReference type="NCBI Taxonomy" id="159716"/>
    <lineage>
        <taxon>Eukaryota</taxon>
        <taxon>Metazoa</taxon>
        <taxon>Chordata</taxon>
        <taxon>Craniata</taxon>
        <taxon>Vertebrata</taxon>
        <taxon>Euteleostomi</taxon>
        <taxon>Actinopterygii</taxon>
        <taxon>Neopterygii</taxon>
        <taxon>Teleostei</taxon>
        <taxon>Neoteleostei</taxon>
        <taxon>Acanthomorphata</taxon>
        <taxon>Eupercaria</taxon>
        <taxon>Perciformes</taxon>
        <taxon>Notothenioidei</taxon>
        <taxon>Channichthyidae</taxon>
        <taxon>Champsocephalus</taxon>
    </lineage>
</organism>
<evidence type="ECO:0000313" key="1">
    <source>
        <dbReference type="EMBL" id="KAK5880559.1"/>
    </source>
</evidence>
<protein>
    <submittedName>
        <fullName evidence="1">Uncharacterized protein</fullName>
    </submittedName>
</protein>
<accession>A0AAN8B9T0</accession>
<evidence type="ECO:0000313" key="2">
    <source>
        <dbReference type="Proteomes" id="UP001335648"/>
    </source>
</evidence>
<sequence length="96" mass="10656">MIAFSLYFVITKSALQGHTAGHNFENKPQLCREFLMRAFIHSSAALQYSGEELQTGSAGHLKPSLTLHIYCLQKMCRRFLKRATAADGRPPGPFSG</sequence>
<comment type="caution">
    <text evidence="1">The sequence shown here is derived from an EMBL/GenBank/DDBJ whole genome shotgun (WGS) entry which is preliminary data.</text>
</comment>
<dbReference type="Proteomes" id="UP001335648">
    <property type="component" value="Unassembled WGS sequence"/>
</dbReference>
<proteinExistence type="predicted"/>
<reference evidence="1 2" key="1">
    <citation type="journal article" date="2023" name="Mol. Biol. Evol.">
        <title>Genomics of Secondarily Temperate Adaptation in the Only Non-Antarctic Icefish.</title>
        <authorList>
            <person name="Rivera-Colon A.G."/>
            <person name="Rayamajhi N."/>
            <person name="Minhas B.F."/>
            <person name="Madrigal G."/>
            <person name="Bilyk K.T."/>
            <person name="Yoon V."/>
            <person name="Hune M."/>
            <person name="Gregory S."/>
            <person name="Cheng C.H.C."/>
            <person name="Catchen J.M."/>
        </authorList>
    </citation>
    <scope>NUCLEOTIDE SEQUENCE [LARGE SCALE GENOMIC DNA]</scope>
    <source>
        <strain evidence="1">JC2023a</strain>
    </source>
</reference>
<name>A0AAN8B9T0_9TELE</name>
<dbReference type="AlphaFoldDB" id="A0AAN8B9T0"/>